<dbReference type="Gene3D" id="3.90.930.60">
    <property type="match status" value="1"/>
</dbReference>
<dbReference type="Proteomes" id="UP001501475">
    <property type="component" value="Unassembled WGS sequence"/>
</dbReference>
<dbReference type="InterPro" id="IPR027624">
    <property type="entry name" value="TOMM_cyclo_SagD"/>
</dbReference>
<dbReference type="InterPro" id="IPR003776">
    <property type="entry name" value="YcaO-like_dom"/>
</dbReference>
<dbReference type="PROSITE" id="PS51664">
    <property type="entry name" value="YCAO"/>
    <property type="match status" value="1"/>
</dbReference>
<dbReference type="PANTHER" id="PTHR37809">
    <property type="entry name" value="RIBOSOMAL PROTEIN S12 METHYLTHIOTRANSFERASE ACCESSORY FACTOR YCAO"/>
    <property type="match status" value="1"/>
</dbReference>
<dbReference type="NCBIfam" id="TIGR03604">
    <property type="entry name" value="TOMM_cyclo_SagD"/>
    <property type="match status" value="1"/>
</dbReference>
<evidence type="ECO:0000313" key="3">
    <source>
        <dbReference type="Proteomes" id="UP001501475"/>
    </source>
</evidence>
<name>A0ABN2L006_9MICO</name>
<dbReference type="PANTHER" id="PTHR37809:SF1">
    <property type="entry name" value="RIBOSOMAL PROTEIN S12 METHYLTHIOTRANSFERASE ACCESSORY FACTOR YCAO"/>
    <property type="match status" value="1"/>
</dbReference>
<dbReference type="RefSeq" id="WP_344067766.1">
    <property type="nucleotide sequence ID" value="NZ_BAAAPN010000059.1"/>
</dbReference>
<proteinExistence type="predicted"/>
<dbReference type="Pfam" id="PF02624">
    <property type="entry name" value="YcaO"/>
    <property type="match status" value="1"/>
</dbReference>
<gene>
    <name evidence="2" type="ORF">GCM10009810_30690</name>
</gene>
<evidence type="ECO:0000259" key="1">
    <source>
        <dbReference type="PROSITE" id="PS51664"/>
    </source>
</evidence>
<dbReference type="EMBL" id="BAAAPN010000059">
    <property type="protein sequence ID" value="GAA1770021.1"/>
    <property type="molecule type" value="Genomic_DNA"/>
</dbReference>
<organism evidence="2 3">
    <name type="scientific">Nostocoides vanveenii</name>
    <dbReference type="NCBI Taxonomy" id="330835"/>
    <lineage>
        <taxon>Bacteria</taxon>
        <taxon>Bacillati</taxon>
        <taxon>Actinomycetota</taxon>
        <taxon>Actinomycetes</taxon>
        <taxon>Micrococcales</taxon>
        <taxon>Intrasporangiaceae</taxon>
        <taxon>Nostocoides</taxon>
    </lineage>
</organism>
<evidence type="ECO:0000313" key="2">
    <source>
        <dbReference type="EMBL" id="GAA1770021.1"/>
    </source>
</evidence>
<accession>A0ABN2L006</accession>
<feature type="domain" description="YcaO" evidence="1">
    <location>
        <begin position="382"/>
        <end position="756"/>
    </location>
</feature>
<dbReference type="Gene3D" id="3.30.1330.230">
    <property type="match status" value="1"/>
</dbReference>
<dbReference type="Gene3D" id="3.40.50.720">
    <property type="entry name" value="NAD(P)-binding Rossmann-like Domain"/>
    <property type="match status" value="1"/>
</dbReference>
<reference evidence="2 3" key="1">
    <citation type="journal article" date="2019" name="Int. J. Syst. Evol. Microbiol.">
        <title>The Global Catalogue of Microorganisms (GCM) 10K type strain sequencing project: providing services to taxonomists for standard genome sequencing and annotation.</title>
        <authorList>
            <consortium name="The Broad Institute Genomics Platform"/>
            <consortium name="The Broad Institute Genome Sequencing Center for Infectious Disease"/>
            <person name="Wu L."/>
            <person name="Ma J."/>
        </authorList>
    </citation>
    <scope>NUCLEOTIDE SEQUENCE [LARGE SCALE GENOMIC DNA]</scope>
    <source>
        <strain evidence="2 3">JCM 15591</strain>
    </source>
</reference>
<comment type="caution">
    <text evidence="2">The sequence shown here is derived from an EMBL/GenBank/DDBJ whole genome shotgun (WGS) entry which is preliminary data.</text>
</comment>
<dbReference type="InterPro" id="IPR022291">
    <property type="entry name" value="Bacteriocin_synth_cyclodeHase"/>
</dbReference>
<dbReference type="NCBIfam" id="TIGR00702">
    <property type="entry name" value="YcaO-type kinase domain"/>
    <property type="match status" value="1"/>
</dbReference>
<keyword evidence="3" id="KW-1185">Reference proteome</keyword>
<dbReference type="Gene3D" id="3.30.160.660">
    <property type="match status" value="1"/>
</dbReference>
<sequence>MSALRFRESLRVEVVDDKLLFLLNDEQASIVENPDTARVAKLIDGRRSMSDIMSALAPSMSPDRILLELAKLQKAGHVLPVAADAGPARAYVESFGKRADAFHGRTQAYDVAVMDLTEFAMADALGAALASYRQVAVRPAATVFDAAAADVVVVAVRDYLQAPLREINKHFKSEGVQWILVKPAGREVWVGPRFIAGETGCWESVEDRIAANRQVERYLAGKSGASYPAVQPAGLAPGAVGIAVGIVANEIIALAAGLPGELAGAMRSLDVKTYETRSHTLVNQPQFSVEDASSLRRTSEVQLTDAPAQHLEDGGYRVCTPKETYDRLEHHISHILGAVSRLTPLDVDEEGITYSFAAGHNFGMMGDNMDLLRNNMRGQSGGKGRTEIQAKVSGICEALERYSGVWSPDVPEILSTWNALDQRALHPADYLRFSDHQYAIRETWNADPRNRLQKIPHRFDQDRPVHFTPARSLTTGEEVLVPSAMIWFGHPDLRQSDHIFTMTDSNGGAAGNTMDEAVLQGLCEVYERDAVALWWFNRIARPGIDLDSVRDPYVGLMRDFYASMDRNLWVIDLSNDLGVSTFAAFSRRDHDVEDIMVGFGAHPDPHIAFFRALTELNQFLPFVRRRDAEGNTIYQVDDAATLEWCKTRTCASEPWILPDSNTALRTLEEMEREIPATLGGIVQYCVDDLAAAGMETIVVNQSRADIDLAVAKVFVPGMRHFWRRTGPGRIYDIPVQLGWRADAIAESDVNPIGVFF</sequence>
<dbReference type="NCBIfam" id="TIGR03882">
    <property type="entry name" value="cyclo_dehyd_2"/>
    <property type="match status" value="1"/>
</dbReference>
<protein>
    <submittedName>
        <fullName evidence="2">TOMM leader peptide-binding protein</fullName>
    </submittedName>
</protein>
<dbReference type="Gene3D" id="3.30.40.250">
    <property type="match status" value="1"/>
</dbReference>